<protein>
    <submittedName>
        <fullName evidence="1">Putative DNA primase</fullName>
    </submittedName>
</protein>
<dbReference type="CDD" id="cd00188">
    <property type="entry name" value="TOPRIM"/>
    <property type="match status" value="1"/>
</dbReference>
<proteinExistence type="predicted"/>
<dbReference type="Proteomes" id="UP000223891">
    <property type="component" value="Segment"/>
</dbReference>
<keyword evidence="2" id="KW-1185">Reference proteome</keyword>
<gene>
    <name evidence="1" type="ORF">CBB_290</name>
</gene>
<accession>A0A1L2CV14</accession>
<sequence>MMNQIQNIMANIMHDPVPIMDRWNQHNCPACITRGQSRPDTKGRGNHMFRNDGSVVYNCFNCHLKAVWSPGRYVSRDMESLLRSFGASDKEMISIKLIAKEMAESGDYEVEETTNSKLYQKIVRRELPSDAKPFLEWVNMDNIPPDFIKVINAVNDRNPYLLDLDLYWSPSKEFYMYQRFIIPYYMNGQIIGYTARHIDPKSEYRYRNQVSTSIFYNFDLLNDDRIQTILVAEGPIDASLMGGVSANNYFLSNSQLDLLHKAEERGKNIVIVPDRDKDGLVTIEQAIEHGFSVALPDYGAVRDENGIRHIKDFDEACAKYGRLFCLQLLHKSIYTDRFDIRVQTEKWI</sequence>
<evidence type="ECO:0000313" key="2">
    <source>
        <dbReference type="Proteomes" id="UP000223891"/>
    </source>
</evidence>
<reference evidence="2" key="1">
    <citation type="submission" date="2016-01" db="EMBL/GenBank/DDBJ databases">
        <title>Isolation and Characterization of Enterobacteria phage CBB.</title>
        <authorList>
            <person name="Buttimer C.T.H."/>
            <person name="Hendrix H."/>
            <person name="Alexandre H."/>
            <person name="O'Mahony J."/>
            <person name="Lavigne R."/>
            <person name="Coffey A."/>
        </authorList>
    </citation>
    <scope>NUCLEOTIDE SEQUENCE [LARGE SCALE GENOMIC DNA]</scope>
</reference>
<dbReference type="EMBL" id="KU574722">
    <property type="protein sequence ID" value="AMM43854.1"/>
    <property type="molecule type" value="Genomic_DNA"/>
</dbReference>
<evidence type="ECO:0000313" key="1">
    <source>
        <dbReference type="EMBL" id="AMM43854.1"/>
    </source>
</evidence>
<name>A0A1L2CV14_9CAUD</name>
<dbReference type="SUPFAM" id="SSF56731">
    <property type="entry name" value="DNA primase core"/>
    <property type="match status" value="1"/>
</dbReference>
<organism evidence="1 2">
    <name type="scientific">Pectobacterium phage vB_PcaM_CBB</name>
    <dbReference type="NCBI Taxonomy" id="2772511"/>
    <lineage>
        <taxon>Viruses</taxon>
        <taxon>Duplodnaviria</taxon>
        <taxon>Heunggongvirae</taxon>
        <taxon>Uroviricota</taxon>
        <taxon>Caudoviricetes</taxon>
        <taxon>Mimasvirus</taxon>
        <taxon>Mimasvirus CBB</taxon>
    </lineage>
</organism>